<reference evidence="8" key="1">
    <citation type="journal article" date="2008" name="BMC Genomics">
        <title>A conifer genomics resource of 200,000 spruce (Picea spp.) ESTs and 6,464 high-quality, sequence-finished full-length cDNAs for Sitka spruce (Picea sitchensis).</title>
        <authorList>
            <person name="Ralph S.G."/>
            <person name="Chun H.J."/>
            <person name="Kolosova N."/>
            <person name="Cooper D."/>
            <person name="Oddy C."/>
            <person name="Ritland C.E."/>
            <person name="Kirkpatrick R."/>
            <person name="Moore R."/>
            <person name="Barber S."/>
            <person name="Holt R.A."/>
            <person name="Jones S.J."/>
            <person name="Marra M.A."/>
            <person name="Douglas C.J."/>
            <person name="Ritland K."/>
            <person name="Bohlmann J."/>
        </authorList>
    </citation>
    <scope>NUCLEOTIDE SEQUENCE</scope>
    <source>
        <tissue evidence="8">Green portion of the leader tissue</tissue>
    </source>
</reference>
<dbReference type="PANTHER" id="PTHR15039">
    <property type="entry name" value="DOLICHOL PHOSPHATE-MANNOSE BIOSYNTHESIS REGULATORY PROTEIN"/>
    <property type="match status" value="1"/>
</dbReference>
<dbReference type="GO" id="GO:0030234">
    <property type="term" value="F:enzyme regulator activity"/>
    <property type="evidence" value="ECO:0007669"/>
    <property type="project" value="UniProtKB-UniRule"/>
</dbReference>
<evidence type="ECO:0000256" key="3">
    <source>
        <dbReference type="ARBA" id="ARBA00022692"/>
    </source>
</evidence>
<feature type="transmembrane region" description="Helical" evidence="7">
    <location>
        <begin position="7"/>
        <end position="29"/>
    </location>
</feature>
<keyword evidence="4 7" id="KW-0256">Endoplasmic reticulum</keyword>
<comment type="pathway">
    <text evidence="7">Protein modification; protein glycosylation.</text>
</comment>
<evidence type="ECO:0000256" key="5">
    <source>
        <dbReference type="ARBA" id="ARBA00022989"/>
    </source>
</evidence>
<feature type="transmembrane region" description="Helical" evidence="7">
    <location>
        <begin position="49"/>
        <end position="73"/>
    </location>
</feature>
<dbReference type="PANTHER" id="PTHR15039:SF11">
    <property type="entry name" value="DOLICHOL PHOSPHATE-MANNOSE BIOSYNTHESIS REGULATORY PROTEIN"/>
    <property type="match status" value="1"/>
</dbReference>
<proteinExistence type="evidence at transcript level"/>
<evidence type="ECO:0000256" key="4">
    <source>
        <dbReference type="ARBA" id="ARBA00022824"/>
    </source>
</evidence>
<dbReference type="GO" id="GO:0180047">
    <property type="term" value="P:dolichol phosphate mannose biosynthetic process"/>
    <property type="evidence" value="ECO:0007669"/>
    <property type="project" value="InterPro"/>
</dbReference>
<dbReference type="InterPro" id="IPR009914">
    <property type="entry name" value="DPM2"/>
</dbReference>
<keyword evidence="6 7" id="KW-0472">Membrane</keyword>
<keyword evidence="3 7" id="KW-0812">Transmembrane</keyword>
<dbReference type="EMBL" id="EF084808">
    <property type="protein sequence ID" value="ABK24118.1"/>
    <property type="molecule type" value="mRNA"/>
</dbReference>
<comment type="function">
    <text evidence="7">Regulatory subunit of the dolichol-phosphate mannose (DPM) synthase complex; essential for the ER localization.</text>
</comment>
<protein>
    <recommendedName>
        <fullName evidence="7">Dolichol phosphate-mannose biosynthesis regulatory protein</fullName>
    </recommendedName>
</protein>
<comment type="subcellular location">
    <subcellularLocation>
        <location evidence="1 7">Endoplasmic reticulum membrane</location>
        <topology evidence="1 7">Multi-pass membrane protein</topology>
    </subcellularLocation>
</comment>
<name>A9NU07_PICSI</name>
<dbReference type="GO" id="GO:0005789">
    <property type="term" value="C:endoplasmic reticulum membrane"/>
    <property type="evidence" value="ECO:0007669"/>
    <property type="project" value="UniProtKB-SubCell"/>
</dbReference>
<evidence type="ECO:0000256" key="2">
    <source>
        <dbReference type="ARBA" id="ARBA00005478"/>
    </source>
</evidence>
<accession>A9NU07</accession>
<dbReference type="AlphaFoldDB" id="A9NU07"/>
<comment type="subunit">
    <text evidence="7">Component of the dolichol-phosphate mannose (DPM) synthase complex.</text>
</comment>
<keyword evidence="5 7" id="KW-1133">Transmembrane helix</keyword>
<dbReference type="Pfam" id="PF07297">
    <property type="entry name" value="DPM2"/>
    <property type="match status" value="1"/>
</dbReference>
<comment type="similarity">
    <text evidence="2 7">Belongs to the DPM2 family.</text>
</comment>
<evidence type="ECO:0000256" key="6">
    <source>
        <dbReference type="ARBA" id="ARBA00023136"/>
    </source>
</evidence>
<dbReference type="GO" id="GO:0006506">
    <property type="term" value="P:GPI anchor biosynthetic process"/>
    <property type="evidence" value="ECO:0007669"/>
    <property type="project" value="TreeGrafter"/>
</dbReference>
<organism evidence="8">
    <name type="scientific">Picea sitchensis</name>
    <name type="common">Sitka spruce</name>
    <name type="synonym">Pinus sitchensis</name>
    <dbReference type="NCBI Taxonomy" id="3332"/>
    <lineage>
        <taxon>Eukaryota</taxon>
        <taxon>Viridiplantae</taxon>
        <taxon>Streptophyta</taxon>
        <taxon>Embryophyta</taxon>
        <taxon>Tracheophyta</taxon>
        <taxon>Spermatophyta</taxon>
        <taxon>Pinopsida</taxon>
        <taxon>Pinidae</taxon>
        <taxon>Conifers I</taxon>
        <taxon>Pinales</taxon>
        <taxon>Pinaceae</taxon>
        <taxon>Picea</taxon>
    </lineage>
</organism>
<dbReference type="GO" id="GO:0033185">
    <property type="term" value="C:dolichol-phosphate-mannose synthase complex"/>
    <property type="evidence" value="ECO:0007669"/>
    <property type="project" value="TreeGrafter"/>
</dbReference>
<evidence type="ECO:0000256" key="7">
    <source>
        <dbReference type="RuleBase" id="RU365084"/>
    </source>
</evidence>
<evidence type="ECO:0000256" key="1">
    <source>
        <dbReference type="ARBA" id="ARBA00004477"/>
    </source>
</evidence>
<evidence type="ECO:0000313" key="8">
    <source>
        <dbReference type="EMBL" id="ABK24118.1"/>
    </source>
</evidence>
<sequence length="80" mass="9194">MELGDKAIGFFLLTFSFSLFAYYTFWVVILPFMDGDHFVHKYFLPKEYAIIIPTVTGVAVLSFLMVFIGFIMLKSKPKAL</sequence>
<dbReference type="UniPathway" id="UPA00378"/>